<dbReference type="KEGG" id="stsi:A4E84_29675"/>
<evidence type="ECO:0000313" key="1">
    <source>
        <dbReference type="EMBL" id="AMW13298.1"/>
    </source>
</evidence>
<protein>
    <submittedName>
        <fullName evidence="1">Uncharacterized protein</fullName>
    </submittedName>
</protein>
<gene>
    <name evidence="1" type="ORF">A4E84_29675</name>
</gene>
<reference evidence="2" key="1">
    <citation type="submission" date="2016-04" db="EMBL/GenBank/DDBJ databases">
        <authorList>
            <person name="Zhang B."/>
        </authorList>
    </citation>
    <scope>NUCLEOTIDE SEQUENCE [LARGE SCALE GENOMIC DNA]</scope>
    <source>
        <strain evidence="2">S10</strain>
    </source>
</reference>
<dbReference type="STRING" id="1783515.A4E84_29675"/>
<keyword evidence="2" id="KW-1185">Reference proteome</keyword>
<name>A0A143C7C5_9ACTN</name>
<dbReference type="Proteomes" id="UP000076096">
    <property type="component" value="Chromosome"/>
</dbReference>
<accession>A0A143C7C5</accession>
<dbReference type="AlphaFoldDB" id="A0A143C7C5"/>
<sequence>MQSSAFPWLSDLTDEQAYEFLDDVITAAQEAGTHTAFLHSLDVLVGQHAPTPALPHGVMP</sequence>
<dbReference type="RefSeq" id="WP_062929466.1">
    <property type="nucleotide sequence ID" value="NZ_CP015098.1"/>
</dbReference>
<organism evidence="1 2">
    <name type="scientific">Streptomyces qaidamensis</name>
    <dbReference type="NCBI Taxonomy" id="1783515"/>
    <lineage>
        <taxon>Bacteria</taxon>
        <taxon>Bacillati</taxon>
        <taxon>Actinomycetota</taxon>
        <taxon>Actinomycetes</taxon>
        <taxon>Kitasatosporales</taxon>
        <taxon>Streptomycetaceae</taxon>
        <taxon>Streptomyces</taxon>
        <taxon>Streptomyces aurantiacus group</taxon>
    </lineage>
</organism>
<evidence type="ECO:0000313" key="2">
    <source>
        <dbReference type="Proteomes" id="UP000076096"/>
    </source>
</evidence>
<dbReference type="EMBL" id="CP015098">
    <property type="protein sequence ID" value="AMW13298.1"/>
    <property type="molecule type" value="Genomic_DNA"/>
</dbReference>
<proteinExistence type="predicted"/>